<feature type="compositionally biased region" description="Low complexity" evidence="9">
    <location>
        <begin position="235"/>
        <end position="249"/>
    </location>
</feature>
<evidence type="ECO:0000256" key="5">
    <source>
        <dbReference type="ARBA" id="ARBA00023015"/>
    </source>
</evidence>
<evidence type="ECO:0000256" key="2">
    <source>
        <dbReference type="ARBA" id="ARBA00004496"/>
    </source>
</evidence>
<dbReference type="GO" id="GO:0000978">
    <property type="term" value="F:RNA polymerase II cis-regulatory region sequence-specific DNA binding"/>
    <property type="evidence" value="ECO:0007669"/>
    <property type="project" value="TreeGrafter"/>
</dbReference>
<dbReference type="InterPro" id="IPR008967">
    <property type="entry name" value="p53-like_TF_DNA-bd_sf"/>
</dbReference>
<evidence type="ECO:0000256" key="6">
    <source>
        <dbReference type="ARBA" id="ARBA00023125"/>
    </source>
</evidence>
<dbReference type="InterPro" id="IPR037059">
    <property type="entry name" value="RHD_DNA_bind_dom_sf"/>
</dbReference>
<dbReference type="SUPFAM" id="SSF49417">
    <property type="entry name" value="p53-like transcription factors"/>
    <property type="match status" value="1"/>
</dbReference>
<dbReference type="KEGG" id="bspl:114857281"/>
<dbReference type="Pfam" id="PF16179">
    <property type="entry name" value="RHD_dimer"/>
    <property type="match status" value="1"/>
</dbReference>
<feature type="compositionally biased region" description="Polar residues" evidence="9">
    <location>
        <begin position="207"/>
        <end position="232"/>
    </location>
</feature>
<dbReference type="InterPro" id="IPR011539">
    <property type="entry name" value="RHD_DNA_bind_dom"/>
</dbReference>
<dbReference type="InterPro" id="IPR032397">
    <property type="entry name" value="RHD_dimer"/>
</dbReference>
<feature type="compositionally biased region" description="Polar residues" evidence="9">
    <location>
        <begin position="797"/>
        <end position="807"/>
    </location>
</feature>
<dbReference type="PANTHER" id="PTHR12533">
    <property type="entry name" value="NFAT"/>
    <property type="match status" value="1"/>
</dbReference>
<dbReference type="GO" id="GO:0033173">
    <property type="term" value="P:calcineurin-NFAT signaling cascade"/>
    <property type="evidence" value="ECO:0007669"/>
    <property type="project" value="TreeGrafter"/>
</dbReference>
<gene>
    <name evidence="12" type="primary">nfatc3b</name>
</gene>
<dbReference type="InterPro" id="IPR014756">
    <property type="entry name" value="Ig_E-set"/>
</dbReference>
<name>A0A6P7MRE4_BETSP</name>
<feature type="region of interest" description="Disordered" evidence="9">
    <location>
        <begin position="207"/>
        <end position="337"/>
    </location>
</feature>
<dbReference type="Gene3D" id="2.60.40.10">
    <property type="entry name" value="Immunoglobulins"/>
    <property type="match status" value="1"/>
</dbReference>
<dbReference type="Gene3D" id="2.60.40.340">
    <property type="entry name" value="Rel homology domain (RHD), DNA-binding domain"/>
    <property type="match status" value="1"/>
</dbReference>
<dbReference type="OrthoDB" id="5346094at2759"/>
<organism evidence="11 12">
    <name type="scientific">Betta splendens</name>
    <name type="common">Siamese fighting fish</name>
    <dbReference type="NCBI Taxonomy" id="158456"/>
    <lineage>
        <taxon>Eukaryota</taxon>
        <taxon>Metazoa</taxon>
        <taxon>Chordata</taxon>
        <taxon>Craniata</taxon>
        <taxon>Vertebrata</taxon>
        <taxon>Euteleostomi</taxon>
        <taxon>Actinopterygii</taxon>
        <taxon>Neopterygii</taxon>
        <taxon>Teleostei</taxon>
        <taxon>Neoteleostei</taxon>
        <taxon>Acanthomorphata</taxon>
        <taxon>Anabantaria</taxon>
        <taxon>Anabantiformes</taxon>
        <taxon>Anabantoidei</taxon>
        <taxon>Osphronemidae</taxon>
        <taxon>Betta</taxon>
    </lineage>
</organism>
<evidence type="ECO:0000256" key="1">
    <source>
        <dbReference type="ARBA" id="ARBA00004123"/>
    </source>
</evidence>
<dbReference type="Proteomes" id="UP000515150">
    <property type="component" value="Chromosome 6"/>
</dbReference>
<evidence type="ECO:0000256" key="9">
    <source>
        <dbReference type="SAM" id="MobiDB-lite"/>
    </source>
</evidence>
<evidence type="ECO:0000313" key="11">
    <source>
        <dbReference type="Proteomes" id="UP000515150"/>
    </source>
</evidence>
<dbReference type="GeneID" id="114857281"/>
<keyword evidence="11" id="KW-1185">Reference proteome</keyword>
<keyword evidence="5" id="KW-0805">Transcription regulation</keyword>
<dbReference type="GO" id="GO:0005634">
    <property type="term" value="C:nucleus"/>
    <property type="evidence" value="ECO:0007669"/>
    <property type="project" value="UniProtKB-SubCell"/>
</dbReference>
<dbReference type="RefSeq" id="XP_029009461.1">
    <property type="nucleotide sequence ID" value="XM_029153628.3"/>
</dbReference>
<evidence type="ECO:0000256" key="3">
    <source>
        <dbReference type="ARBA" id="ARBA00022490"/>
    </source>
</evidence>
<dbReference type="GO" id="GO:0000981">
    <property type="term" value="F:DNA-binding transcription factor activity, RNA polymerase II-specific"/>
    <property type="evidence" value="ECO:0007669"/>
    <property type="project" value="TreeGrafter"/>
</dbReference>
<feature type="domain" description="RHD" evidence="10">
    <location>
        <begin position="368"/>
        <end position="548"/>
    </location>
</feature>
<keyword evidence="7" id="KW-0804">Transcription</keyword>
<dbReference type="InterPro" id="IPR008366">
    <property type="entry name" value="NFAT"/>
</dbReference>
<evidence type="ECO:0000259" key="10">
    <source>
        <dbReference type="PROSITE" id="PS50254"/>
    </source>
</evidence>
<dbReference type="SMART" id="SM00429">
    <property type="entry name" value="IPT"/>
    <property type="match status" value="1"/>
</dbReference>
<dbReference type="CTD" id="566869"/>
<dbReference type="AlphaFoldDB" id="A0A6P7MRE4"/>
<evidence type="ECO:0000256" key="4">
    <source>
        <dbReference type="ARBA" id="ARBA00022553"/>
    </source>
</evidence>
<keyword evidence="6" id="KW-0238">DNA-binding</keyword>
<proteinExistence type="predicted"/>
<dbReference type="GO" id="GO:0005667">
    <property type="term" value="C:transcription regulator complex"/>
    <property type="evidence" value="ECO:0007669"/>
    <property type="project" value="TreeGrafter"/>
</dbReference>
<keyword evidence="3" id="KW-0963">Cytoplasm</keyword>
<feature type="region of interest" description="Disordered" evidence="9">
    <location>
        <begin position="729"/>
        <end position="807"/>
    </location>
</feature>
<dbReference type="SUPFAM" id="SSF81296">
    <property type="entry name" value="E set domains"/>
    <property type="match status" value="1"/>
</dbReference>
<dbReference type="GO" id="GO:0005737">
    <property type="term" value="C:cytoplasm"/>
    <property type="evidence" value="ECO:0007669"/>
    <property type="project" value="UniProtKB-SubCell"/>
</dbReference>
<keyword evidence="8" id="KW-0539">Nucleus</keyword>
<dbReference type="PRINTS" id="PR01789">
    <property type="entry name" value="NUCFACTORATC"/>
</dbReference>
<dbReference type="InterPro" id="IPR002909">
    <property type="entry name" value="IPT_dom"/>
</dbReference>
<protein>
    <submittedName>
        <fullName evidence="12">Nuclear factor of activated T-cells, cytoplasmic 3</fullName>
    </submittedName>
</protein>
<dbReference type="Pfam" id="PF00554">
    <property type="entry name" value="RHD_DNA_bind"/>
    <property type="match status" value="1"/>
</dbReference>
<dbReference type="PROSITE" id="PS50254">
    <property type="entry name" value="REL_2"/>
    <property type="match status" value="1"/>
</dbReference>
<dbReference type="PANTHER" id="PTHR12533:SF6">
    <property type="entry name" value="NUCLEAR FACTOR OF ACTIVATED T-CELLS, CYTOPLASMIC 3"/>
    <property type="match status" value="1"/>
</dbReference>
<accession>A0A6P7MRE4</accession>
<evidence type="ECO:0000256" key="7">
    <source>
        <dbReference type="ARBA" id="ARBA00023163"/>
    </source>
</evidence>
<feature type="compositionally biased region" description="Polar residues" evidence="9">
    <location>
        <begin position="768"/>
        <end position="789"/>
    </location>
</feature>
<keyword evidence="4" id="KW-0597">Phosphoprotein</keyword>
<reference evidence="12" key="1">
    <citation type="submission" date="2025-08" db="UniProtKB">
        <authorList>
            <consortium name="RefSeq"/>
        </authorList>
    </citation>
    <scope>IDENTIFICATION</scope>
</reference>
<dbReference type="InParanoid" id="A0A6P7MRE4"/>
<dbReference type="GO" id="GO:0007399">
    <property type="term" value="P:nervous system development"/>
    <property type="evidence" value="ECO:0007669"/>
    <property type="project" value="UniProtKB-ARBA"/>
</dbReference>
<dbReference type="InterPro" id="IPR013783">
    <property type="entry name" value="Ig-like_fold"/>
</dbReference>
<feature type="compositionally biased region" description="Polar residues" evidence="9">
    <location>
        <begin position="742"/>
        <end position="757"/>
    </location>
</feature>
<evidence type="ECO:0000256" key="8">
    <source>
        <dbReference type="ARBA" id="ARBA00023242"/>
    </source>
</evidence>
<sequence length="875" mass="95497">MSSLKYAEELDFRLIFEGDGRQAAAPDLHVKTLPTSSQPLAEPPVSQELQSHLPCHFTADTYQSQGPQGGAQGNLRAFDCPSIEITSIAPINHVETEISQEGLAAGGAEGGFLETSWSRDQLYLPLDHCYRDPALSQSPCSSLSSRSWMSDHSCESFSHVYDEEVELYDLPTLGSPAGSPLGSPGCGGGAFGVELWQQKYQHPSAFNPTLSPFQSPLQSPCHSPRTSVTEDSWLSRRPNSRPSSRPTSPCGKRRHTSAEPLTCSPSPHHSPSPTPGASPRGSVTDETWLGSSPGAPGPLQVSGCQDLDVPSKTRRTSGSQLGHVGPEDPPLGEEGHEQEGLAELVLHVPSHFSWNKPKPGNPPLFGALTPPPLDWPLPSQYDRYELKLEVQPKSYHRAHYETEGSRGAIKAAEGHPVVKLSGYSEQQLSLQLFIGTADDRYLRPHAFYQVHRVTGKTVTTTCQERLLGGTKVLEVPLLPENSMSTSIDCAGILKLRNADIELKKGETDIGRKNTRVRVVFRVGIPQWDRQLLWLQTLSIPVECSQRSGQELPQVDSFSPTSCSVNGGEELLIRGSNISTQSRVMFMERGPDGRSLWEMDARVVPEKSSESSIVVEVPRYNKKTPGPVQVQFYVSNGKRRKSLAQNFTFHLSPAAGALLVKQEPWEREHVSHHPPAFTFYDSSDLSVHRAPRSHQTHPLHHPPVSSTTLFPHTSPAITPQIPLQSSIITPRAFTGPPQVSALPPQTSSLPSQVSTMQTPPFPTHPPTSLALQSSPVVPQREQSSCLSSCRSFVPPTDGQKSSLSTSPGQVLNIKQEPEEQPSLGSLGLQEITLDDVNEIIDRDISSLSSSVRPDQFDQYDWQHGSSGAMRFCGGPQ</sequence>
<evidence type="ECO:0000313" key="12">
    <source>
        <dbReference type="RefSeq" id="XP_029009461.1"/>
    </source>
</evidence>
<comment type="subcellular location">
    <subcellularLocation>
        <location evidence="2">Cytoplasm</location>
    </subcellularLocation>
    <subcellularLocation>
        <location evidence="1">Nucleus</location>
    </subcellularLocation>
</comment>